<dbReference type="PROSITE" id="PS00409">
    <property type="entry name" value="PROKAR_NTER_METHYL"/>
    <property type="match status" value="1"/>
</dbReference>
<dbReference type="GO" id="GO:0005886">
    <property type="term" value="C:plasma membrane"/>
    <property type="evidence" value="ECO:0007669"/>
    <property type="project" value="UniProtKB-SubCell"/>
</dbReference>
<dbReference type="Pfam" id="PF07963">
    <property type="entry name" value="N_methyl"/>
    <property type="match status" value="1"/>
</dbReference>
<sequence>MKNDSGFTLVEMLVVLLIITVLLIIALPNITENNNTIRTKGCEAFTLTAEAQVESYFMENETFPESLEALKDAGYLKQDTCPNGKALGYDNTTGEISEIVAVP</sequence>
<dbReference type="InterPro" id="IPR012902">
    <property type="entry name" value="N_methyl_site"/>
</dbReference>
<dbReference type="OrthoDB" id="1798043at2"/>
<dbReference type="PRINTS" id="PR00813">
    <property type="entry name" value="BCTERIALGSPG"/>
</dbReference>
<evidence type="ECO:0000313" key="13">
    <source>
        <dbReference type="Proteomes" id="UP000199225"/>
    </source>
</evidence>
<evidence type="ECO:0000313" key="12">
    <source>
        <dbReference type="EMBL" id="SDI95689.1"/>
    </source>
</evidence>
<keyword evidence="10" id="KW-0813">Transport</keyword>
<dbReference type="InterPro" id="IPR016940">
    <property type="entry name" value="ComGC"/>
</dbReference>
<evidence type="ECO:0000256" key="10">
    <source>
        <dbReference type="PIRNR" id="PIRNR029928"/>
    </source>
</evidence>
<comment type="subcellular location">
    <subcellularLocation>
        <location evidence="1">Cell membrane</location>
        <topology evidence="1">Single-pass membrane protein</topology>
    </subcellularLocation>
    <subcellularLocation>
        <location evidence="2">Cell surface</location>
    </subcellularLocation>
</comment>
<dbReference type="RefSeq" id="WP_093190920.1">
    <property type="nucleotide sequence ID" value="NZ_FNEV01000001.1"/>
</dbReference>
<dbReference type="EMBL" id="FNEV01000001">
    <property type="protein sequence ID" value="SDI95689.1"/>
    <property type="molecule type" value="Genomic_DNA"/>
</dbReference>
<evidence type="ECO:0000256" key="1">
    <source>
        <dbReference type="ARBA" id="ARBA00004162"/>
    </source>
</evidence>
<dbReference type="InterPro" id="IPR000983">
    <property type="entry name" value="Bac_GSPG_pilin"/>
</dbReference>
<keyword evidence="5 10" id="KW-0812">Transmembrane</keyword>
<dbReference type="Gene3D" id="3.30.700.10">
    <property type="entry name" value="Glycoprotein, Type 4 Pilin"/>
    <property type="match status" value="1"/>
</dbReference>
<evidence type="ECO:0000256" key="2">
    <source>
        <dbReference type="ARBA" id="ARBA00004241"/>
    </source>
</evidence>
<feature type="transmembrane region" description="Helical" evidence="10">
    <location>
        <begin position="12"/>
        <end position="30"/>
    </location>
</feature>
<comment type="similarity">
    <text evidence="9 10">Belongs to the ComGC family.</text>
</comment>
<gene>
    <name evidence="12" type="ORF">SAMN04490247_0185</name>
</gene>
<protein>
    <recommendedName>
        <fullName evidence="10">ComG operon protein 3</fullName>
    </recommendedName>
</protein>
<evidence type="ECO:0000256" key="11">
    <source>
        <dbReference type="PIRSR" id="PIRSR029928-50"/>
    </source>
</evidence>
<keyword evidence="3 10" id="KW-1003">Cell membrane</keyword>
<dbReference type="NCBIfam" id="TIGR02532">
    <property type="entry name" value="IV_pilin_GFxxxE"/>
    <property type="match status" value="1"/>
</dbReference>
<evidence type="ECO:0000256" key="8">
    <source>
        <dbReference type="ARBA" id="ARBA00023287"/>
    </source>
</evidence>
<dbReference type="NCBIfam" id="NF040999">
    <property type="entry name" value="pilin_ComGC"/>
    <property type="match status" value="1"/>
</dbReference>
<feature type="chain" id="PRO_5035504480" description="ComG operon protein 3" evidence="11">
    <location>
        <begin position="7"/>
        <end position="103"/>
    </location>
</feature>
<dbReference type="AlphaFoldDB" id="A0A1G8PT14"/>
<dbReference type="Proteomes" id="UP000199225">
    <property type="component" value="Unassembled WGS sequence"/>
</dbReference>
<dbReference type="SUPFAM" id="SSF54523">
    <property type="entry name" value="Pili subunits"/>
    <property type="match status" value="1"/>
</dbReference>
<keyword evidence="13" id="KW-1185">Reference proteome</keyword>
<evidence type="ECO:0000256" key="6">
    <source>
        <dbReference type="ARBA" id="ARBA00022989"/>
    </source>
</evidence>
<keyword evidence="6 10" id="KW-1133">Transmembrane helix</keyword>
<dbReference type="InterPro" id="IPR045584">
    <property type="entry name" value="Pilin-like"/>
</dbReference>
<name>A0A1G8PT14_9BACI</name>
<accession>A0A1G8PT14</accession>
<evidence type="ECO:0000256" key="9">
    <source>
        <dbReference type="ARBA" id="ARBA00043982"/>
    </source>
</evidence>
<dbReference type="GO" id="GO:0015627">
    <property type="term" value="C:type II protein secretion system complex"/>
    <property type="evidence" value="ECO:0007669"/>
    <property type="project" value="InterPro"/>
</dbReference>
<dbReference type="PIRSF" id="PIRSF029928">
    <property type="entry name" value="Late_competence_ComGC"/>
    <property type="match status" value="1"/>
</dbReference>
<evidence type="ECO:0000256" key="7">
    <source>
        <dbReference type="ARBA" id="ARBA00023136"/>
    </source>
</evidence>
<evidence type="ECO:0000256" key="4">
    <source>
        <dbReference type="ARBA" id="ARBA00022481"/>
    </source>
</evidence>
<comment type="subunit">
    <text evidence="10">Homodimer.</text>
</comment>
<dbReference type="GO" id="GO:0009986">
    <property type="term" value="C:cell surface"/>
    <property type="evidence" value="ECO:0007669"/>
    <property type="project" value="UniProtKB-SubCell"/>
</dbReference>
<feature type="modified residue" description="N-methylphenylalanine" evidence="11">
    <location>
        <position position="7"/>
    </location>
</feature>
<dbReference type="GO" id="GO:0030420">
    <property type="term" value="P:establishment of competence for transformation"/>
    <property type="evidence" value="ECO:0007669"/>
    <property type="project" value="UniProtKB-UniRule"/>
</dbReference>
<feature type="propeptide" id="PRO_5035504481" evidence="11">
    <location>
        <begin position="1"/>
        <end position="6"/>
    </location>
</feature>
<evidence type="ECO:0000256" key="5">
    <source>
        <dbReference type="ARBA" id="ARBA00022692"/>
    </source>
</evidence>
<reference evidence="13" key="1">
    <citation type="submission" date="2016-10" db="EMBL/GenBank/DDBJ databases">
        <authorList>
            <person name="Varghese N."/>
            <person name="Submissions S."/>
        </authorList>
    </citation>
    <scope>NUCLEOTIDE SEQUENCE [LARGE SCALE GENOMIC DNA]</scope>
    <source>
        <strain evidence="13">DSM 4771</strain>
    </source>
</reference>
<keyword evidence="7 10" id="KW-0472">Membrane</keyword>
<proteinExistence type="inferred from homology"/>
<keyword evidence="4 11" id="KW-0488">Methylation</keyword>
<comment type="function">
    <text evidence="10">Required for transformation and DNA binding.</text>
</comment>
<dbReference type="GO" id="GO:0015628">
    <property type="term" value="P:protein secretion by the type II secretion system"/>
    <property type="evidence" value="ECO:0007669"/>
    <property type="project" value="InterPro"/>
</dbReference>
<organism evidence="12 13">
    <name type="scientific">Salimicrobium halophilum</name>
    <dbReference type="NCBI Taxonomy" id="86666"/>
    <lineage>
        <taxon>Bacteria</taxon>
        <taxon>Bacillati</taxon>
        <taxon>Bacillota</taxon>
        <taxon>Bacilli</taxon>
        <taxon>Bacillales</taxon>
        <taxon>Bacillaceae</taxon>
        <taxon>Salimicrobium</taxon>
    </lineage>
</organism>
<dbReference type="STRING" id="86666.SAMN04490247_0185"/>
<keyword evidence="8 10" id="KW-0178">Competence</keyword>
<evidence type="ECO:0000256" key="3">
    <source>
        <dbReference type="ARBA" id="ARBA00022475"/>
    </source>
</evidence>